<feature type="domain" description="RNase H type-1" evidence="1">
    <location>
        <begin position="203"/>
        <end position="346"/>
    </location>
</feature>
<dbReference type="GO" id="GO:0004523">
    <property type="term" value="F:RNA-DNA hybrid ribonuclease activity"/>
    <property type="evidence" value="ECO:0007669"/>
    <property type="project" value="InterPro"/>
</dbReference>
<evidence type="ECO:0000259" key="1">
    <source>
        <dbReference type="PROSITE" id="PS50879"/>
    </source>
</evidence>
<organism evidence="2">
    <name type="scientific">Cedratvirus lausannensis</name>
    <dbReference type="NCBI Taxonomy" id="2023205"/>
    <lineage>
        <taxon>Viruses</taxon>
        <taxon>Pithoviruses</taxon>
        <taxon>Orthocedratvirinae</taxon>
        <taxon>Alphacedratvirus</taxon>
        <taxon>Alphacedratvirus francolausannense</taxon>
    </lineage>
</organism>
<keyword evidence="3" id="KW-1185">Reference proteome</keyword>
<dbReference type="Proteomes" id="UP000274850">
    <property type="component" value="Segment"/>
</dbReference>
<gene>
    <name evidence="2" type="ORF">BQ9231_00125</name>
</gene>
<protein>
    <submittedName>
        <fullName evidence="2">Ribonuclease H-like protein</fullName>
    </submittedName>
</protein>
<evidence type="ECO:0000313" key="2">
    <source>
        <dbReference type="EMBL" id="SOB74008.1"/>
    </source>
</evidence>
<dbReference type="InterPro" id="IPR002156">
    <property type="entry name" value="RNaseH_domain"/>
</dbReference>
<accession>A0A285PWH8</accession>
<dbReference type="PROSITE" id="PS50879">
    <property type="entry name" value="RNASE_H_1"/>
    <property type="match status" value="1"/>
</dbReference>
<dbReference type="InterPro" id="IPR036397">
    <property type="entry name" value="RNaseH_sf"/>
</dbReference>
<dbReference type="EMBL" id="LT907979">
    <property type="protein sequence ID" value="SOB74008.1"/>
    <property type="molecule type" value="Genomic_DNA"/>
</dbReference>
<proteinExistence type="predicted"/>
<dbReference type="SUPFAM" id="SSF53098">
    <property type="entry name" value="Ribonuclease H-like"/>
    <property type="match status" value="1"/>
</dbReference>
<sequence>MQELILNSGNLLEKNFFFVDSYSFFMYKRMSKLQLARKLGSWKIFLYSDEVGTEDLSSLQKEIGDSLPFIHKGITPEQFDNWYVYHSRLYSAWTGTVMDVAYTYEPYAIFGPQGKLTEAMIKDNLPLPIDIYVKNFVLPFPKGYSQIVGREFTKAETHDMNQLFLIMEGFDTSSYQPVYYGYEEAIDFLKLHFKEEDMYPEEDIIMLKCYTDASYDSRSRLAVTGWKVEQGEIHHELIYDTNINRAELQGMINLIQHLGEYSNFTIFTDCENIVNKHKQREEIISRNFLTKNGKEIANSDLLREFFSICKDNITIKHIQGHMAKHLMNDDNKEFALVDKHVRRVLRQHLKSERQ</sequence>
<dbReference type="GO" id="GO:0003676">
    <property type="term" value="F:nucleic acid binding"/>
    <property type="evidence" value="ECO:0007669"/>
    <property type="project" value="InterPro"/>
</dbReference>
<dbReference type="InterPro" id="IPR012337">
    <property type="entry name" value="RNaseH-like_sf"/>
</dbReference>
<dbReference type="Gene3D" id="3.30.420.10">
    <property type="entry name" value="Ribonuclease H-like superfamily/Ribonuclease H"/>
    <property type="match status" value="1"/>
</dbReference>
<evidence type="ECO:0000313" key="3">
    <source>
        <dbReference type="Proteomes" id="UP000274850"/>
    </source>
</evidence>
<reference evidence="2" key="1">
    <citation type="submission" date="2017-08" db="EMBL/GenBank/DDBJ databases">
        <authorList>
            <person name="de Groot N.N."/>
        </authorList>
    </citation>
    <scope>NUCLEOTIDE SEQUENCE</scope>
</reference>
<name>A0A285PWH8_9VIRU</name>
<dbReference type="Pfam" id="PF00075">
    <property type="entry name" value="RNase_H"/>
    <property type="match status" value="1"/>
</dbReference>